<keyword evidence="4" id="KW-0747">Spliceosome</keyword>
<evidence type="ECO:0000256" key="4">
    <source>
        <dbReference type="ARBA" id="ARBA00022728"/>
    </source>
</evidence>
<dbReference type="SMART" id="SM01115">
    <property type="entry name" value="cwf21"/>
    <property type="match status" value="1"/>
</dbReference>
<feature type="compositionally biased region" description="Basic residues" evidence="7">
    <location>
        <begin position="180"/>
        <end position="199"/>
    </location>
</feature>
<comment type="subcellular location">
    <subcellularLocation>
        <location evidence="1">Nucleus</location>
    </subcellularLocation>
</comment>
<evidence type="ECO:0000256" key="1">
    <source>
        <dbReference type="ARBA" id="ARBA00004123"/>
    </source>
</evidence>
<dbReference type="InterPro" id="IPR051372">
    <property type="entry name" value="CWC21"/>
</dbReference>
<evidence type="ECO:0000256" key="3">
    <source>
        <dbReference type="ARBA" id="ARBA00022664"/>
    </source>
</evidence>
<dbReference type="PANTHER" id="PTHR36562">
    <property type="entry name" value="SERINE/ARGININE REPETITIVE MATRIX 2"/>
    <property type="match status" value="1"/>
</dbReference>
<evidence type="ECO:0000256" key="7">
    <source>
        <dbReference type="SAM" id="MobiDB-lite"/>
    </source>
</evidence>
<dbReference type="PANTHER" id="PTHR36562:SF5">
    <property type="entry name" value="SERINE_ARGININE REPETITIVE MATRIX 2"/>
    <property type="match status" value="1"/>
</dbReference>
<sequence length="207" mass="24474">MSYNGIGLVTPRGSGTSGYVQRNLAELKKTGFHLRKKSPFLKLKTLPVRKPNKIILEHKRKRRIEVLCAQLRQKLEKQGKPEAEIALKENDLRQKHKNSSLEDLEDNAVETHAKLKAQQKRNERLRSALKINKDHKTGEAFHFAELKQKRDEEKLKRTAEERLRSKKNYLSREEDFERMARRRKEREKGKSNVRKRSKSVKTDKRDR</sequence>
<feature type="compositionally biased region" description="Basic and acidic residues" evidence="7">
    <location>
        <begin position="152"/>
        <end position="163"/>
    </location>
</feature>
<name>A0ABV2AKV8_9EUKA</name>
<evidence type="ECO:0000259" key="8">
    <source>
        <dbReference type="SMART" id="SM01115"/>
    </source>
</evidence>
<feature type="region of interest" description="Disordered" evidence="7">
    <location>
        <begin position="152"/>
        <end position="207"/>
    </location>
</feature>
<evidence type="ECO:0000256" key="6">
    <source>
        <dbReference type="ARBA" id="ARBA00023242"/>
    </source>
</evidence>
<comment type="similarity">
    <text evidence="2">Belongs to the CWC21 family.</text>
</comment>
<keyword evidence="5" id="KW-0508">mRNA splicing</keyword>
<reference evidence="9 10" key="1">
    <citation type="journal article" date="2024" name="BMC Biol.">
        <title>Comparative genomics of Ascetosporea gives new insight into the evolutionary basis for animal parasitism in Rhizaria.</title>
        <authorList>
            <person name="Hiltunen Thoren M."/>
            <person name="Onut-Brannstrom I."/>
            <person name="Alfjorden A."/>
            <person name="Peckova H."/>
            <person name="Swords F."/>
            <person name="Hooper C."/>
            <person name="Holzer A.S."/>
            <person name="Bass D."/>
            <person name="Burki F."/>
        </authorList>
    </citation>
    <scope>NUCLEOTIDE SEQUENCE [LARGE SCALE GENOMIC DNA]</scope>
    <source>
        <strain evidence="9">20-A016</strain>
    </source>
</reference>
<dbReference type="Pfam" id="PF08312">
    <property type="entry name" value="cwf21"/>
    <property type="match status" value="1"/>
</dbReference>
<evidence type="ECO:0000313" key="10">
    <source>
        <dbReference type="Proteomes" id="UP001439008"/>
    </source>
</evidence>
<protein>
    <submittedName>
        <fullName evidence="9">Serine/arginine repetitive matrix protein 2</fullName>
    </submittedName>
</protein>
<accession>A0ABV2AKV8</accession>
<keyword evidence="10" id="KW-1185">Reference proteome</keyword>
<keyword evidence="6" id="KW-0539">Nucleus</keyword>
<dbReference type="CDD" id="cd21373">
    <property type="entry name" value="cwf21_SRRM2-like"/>
    <property type="match status" value="1"/>
</dbReference>
<dbReference type="EMBL" id="JBDODL010000607">
    <property type="protein sequence ID" value="MES1920316.1"/>
    <property type="molecule type" value="Genomic_DNA"/>
</dbReference>
<feature type="compositionally biased region" description="Basic and acidic residues" evidence="7">
    <location>
        <begin position="170"/>
        <end position="179"/>
    </location>
</feature>
<comment type="caution">
    <text evidence="9">The sequence shown here is derived from an EMBL/GenBank/DDBJ whole genome shotgun (WGS) entry which is preliminary data.</text>
</comment>
<evidence type="ECO:0000256" key="5">
    <source>
        <dbReference type="ARBA" id="ARBA00023187"/>
    </source>
</evidence>
<organism evidence="9 10">
    <name type="scientific">Bonamia ostreae</name>
    <dbReference type="NCBI Taxonomy" id="126728"/>
    <lineage>
        <taxon>Eukaryota</taxon>
        <taxon>Sar</taxon>
        <taxon>Rhizaria</taxon>
        <taxon>Endomyxa</taxon>
        <taxon>Ascetosporea</taxon>
        <taxon>Haplosporida</taxon>
        <taxon>Bonamia</taxon>
    </lineage>
</organism>
<evidence type="ECO:0000256" key="2">
    <source>
        <dbReference type="ARBA" id="ARBA00005954"/>
    </source>
</evidence>
<proteinExistence type="inferred from homology"/>
<feature type="domain" description="CWF21" evidence="8">
    <location>
        <begin position="56"/>
        <end position="120"/>
    </location>
</feature>
<feature type="non-terminal residue" evidence="9">
    <location>
        <position position="207"/>
    </location>
</feature>
<dbReference type="InterPro" id="IPR013170">
    <property type="entry name" value="mRNA_splic_Cwf21_dom"/>
</dbReference>
<keyword evidence="3" id="KW-0507">mRNA processing</keyword>
<gene>
    <name evidence="9" type="primary">SRRM2</name>
    <name evidence="9" type="ORF">MHBO_001999</name>
</gene>
<dbReference type="Proteomes" id="UP001439008">
    <property type="component" value="Unassembled WGS sequence"/>
</dbReference>
<evidence type="ECO:0000313" key="9">
    <source>
        <dbReference type="EMBL" id="MES1920316.1"/>
    </source>
</evidence>